<dbReference type="Pfam" id="PF00185">
    <property type="entry name" value="OTCace"/>
    <property type="match status" value="1"/>
</dbReference>
<organism evidence="9 10">
    <name type="scientific">Natronobacterium lacisalsi AJ5</name>
    <dbReference type="NCBI Taxonomy" id="358396"/>
    <lineage>
        <taxon>Archaea</taxon>
        <taxon>Methanobacteriati</taxon>
        <taxon>Methanobacteriota</taxon>
        <taxon>Stenosarchaea group</taxon>
        <taxon>Halobacteria</taxon>
        <taxon>Halobacteriales</taxon>
        <taxon>Natrialbaceae</taxon>
        <taxon>Natronobacterium</taxon>
    </lineage>
</organism>
<feature type="binding site" evidence="5">
    <location>
        <position position="76"/>
    </location>
    <ligand>
        <name>carbamoyl phosphate</name>
        <dbReference type="ChEBI" id="CHEBI:58228"/>
    </ligand>
</feature>
<evidence type="ECO:0000256" key="5">
    <source>
        <dbReference type="HAMAP-Rule" id="MF_01109"/>
    </source>
</evidence>
<dbReference type="AlphaFoldDB" id="M0LMJ6"/>
<dbReference type="KEGG" id="hlc:CHINAEXTREME12100"/>
<dbReference type="InterPro" id="IPR006130">
    <property type="entry name" value="Asp/Orn_carbamoylTrfase"/>
</dbReference>
<dbReference type="GeneID" id="30921878"/>
<dbReference type="GO" id="GO:0042450">
    <property type="term" value="P:L-arginine biosynthetic process via ornithine"/>
    <property type="evidence" value="ECO:0007669"/>
    <property type="project" value="UniProtKB-UniRule"/>
</dbReference>
<proteinExistence type="inferred from homology"/>
<protein>
    <recommendedName>
        <fullName evidence="2 5">Ornithine carbamoyltransferase</fullName>
        <shortName evidence="5">OTCase</shortName>
        <ecNumber evidence="2 5">2.1.3.3</ecNumber>
    </recommendedName>
</protein>
<feature type="binding site" evidence="5">
    <location>
        <begin position="253"/>
        <end position="254"/>
    </location>
    <ligand>
        <name>carbamoyl phosphate</name>
        <dbReference type="ChEBI" id="CHEBI:58228"/>
    </ligand>
</feature>
<dbReference type="NCBIfam" id="TIGR00658">
    <property type="entry name" value="orni_carb_tr"/>
    <property type="match status" value="1"/>
</dbReference>
<evidence type="ECO:0000259" key="6">
    <source>
        <dbReference type="Pfam" id="PF00185"/>
    </source>
</evidence>
<gene>
    <name evidence="9" type="ORF">C445_09388</name>
    <name evidence="8" type="ORF">CHINAEXTREME_12100</name>
</gene>
<dbReference type="Proteomes" id="UP000011555">
    <property type="component" value="Unassembled WGS sequence"/>
</dbReference>
<dbReference type="PANTHER" id="PTHR45753:SF3">
    <property type="entry name" value="ORNITHINE TRANSCARBAMYLASE, MITOCHONDRIAL"/>
    <property type="match status" value="1"/>
</dbReference>
<dbReference type="FunFam" id="3.40.50.1370:FF:000008">
    <property type="entry name" value="Ornithine carbamoyltransferase"/>
    <property type="match status" value="1"/>
</dbReference>
<feature type="domain" description="Aspartate/ornithine carbamoyltransferase Asp/Orn-binding" evidence="6">
    <location>
        <begin position="146"/>
        <end position="291"/>
    </location>
</feature>
<dbReference type="InterPro" id="IPR036901">
    <property type="entry name" value="Asp/Orn_carbamoylTrfase_sf"/>
</dbReference>
<evidence type="ECO:0000313" key="11">
    <source>
        <dbReference type="Proteomes" id="UP000186547"/>
    </source>
</evidence>
<dbReference type="HAMAP" id="MF_01109">
    <property type="entry name" value="OTCase"/>
    <property type="match status" value="1"/>
</dbReference>
<reference evidence="8 11" key="1">
    <citation type="journal article" date="2011" name="J. Bacteriol.">
        <title>Genome sequence of Halobiforma lacisalsi AJ5, an extremely halophilic archaeon which harbors a bop gene.</title>
        <authorList>
            <person name="Jiang X."/>
            <person name="Wang S."/>
            <person name="Cheng H."/>
            <person name="Huo Y."/>
            <person name="Zhang X."/>
            <person name="Zhu X."/>
            <person name="Han X."/>
            <person name="Ni P."/>
            <person name="Wu M."/>
        </authorList>
    </citation>
    <scope>NUCLEOTIDE SEQUENCE [LARGE SCALE GENOMIC DNA]</scope>
    <source>
        <strain evidence="8 11">AJ5</strain>
    </source>
</reference>
<evidence type="ECO:0000256" key="3">
    <source>
        <dbReference type="ARBA" id="ARBA00022679"/>
    </source>
</evidence>
<comment type="catalytic activity">
    <reaction evidence="4 5">
        <text>carbamoyl phosphate + L-ornithine = L-citrulline + phosphate + H(+)</text>
        <dbReference type="Rhea" id="RHEA:19513"/>
        <dbReference type="ChEBI" id="CHEBI:15378"/>
        <dbReference type="ChEBI" id="CHEBI:43474"/>
        <dbReference type="ChEBI" id="CHEBI:46911"/>
        <dbReference type="ChEBI" id="CHEBI:57743"/>
        <dbReference type="ChEBI" id="CHEBI:58228"/>
        <dbReference type="EC" id="2.1.3.3"/>
    </reaction>
</comment>
<reference evidence="9 10" key="2">
    <citation type="journal article" date="2014" name="PLoS Genet.">
        <title>Phylogenetically driven sequencing of extremely halophilic archaea reveals strategies for static and dynamic osmo-response.</title>
        <authorList>
            <person name="Becker E.A."/>
            <person name="Seitzer P.M."/>
            <person name="Tritt A."/>
            <person name="Larsen D."/>
            <person name="Krusor M."/>
            <person name="Yao A.I."/>
            <person name="Wu D."/>
            <person name="Madern D."/>
            <person name="Eisen J.A."/>
            <person name="Darling A.E."/>
            <person name="Facciotti M.T."/>
        </authorList>
    </citation>
    <scope>NUCLEOTIDE SEQUENCE [LARGE SCALE GENOMIC DNA]</scope>
    <source>
        <strain evidence="9 10">AJ5</strain>
    </source>
</reference>
<dbReference type="EMBL" id="AOLZ01000037">
    <property type="protein sequence ID" value="EMA33250.1"/>
    <property type="molecule type" value="Genomic_DNA"/>
</dbReference>
<dbReference type="RefSeq" id="WP_007141599.1">
    <property type="nucleotide sequence ID" value="NZ_AOLZ01000037.1"/>
</dbReference>
<dbReference type="InterPro" id="IPR002292">
    <property type="entry name" value="Orn/put_carbamltrans"/>
</dbReference>
<dbReference type="PROSITE" id="PS00097">
    <property type="entry name" value="CARBAMOYLTRANSFERASE"/>
    <property type="match status" value="1"/>
</dbReference>
<dbReference type="Proteomes" id="UP000186547">
    <property type="component" value="Chromosome"/>
</dbReference>
<feature type="binding site" evidence="5">
    <location>
        <position position="281"/>
    </location>
    <ligand>
        <name>carbamoyl phosphate</name>
        <dbReference type="ChEBI" id="CHEBI:58228"/>
    </ligand>
</feature>
<dbReference type="InterPro" id="IPR024904">
    <property type="entry name" value="OTCase_ArgI"/>
</dbReference>
<dbReference type="EC" id="2.1.3.3" evidence="2 5"/>
<dbReference type="NCBIfam" id="NF001986">
    <property type="entry name" value="PRK00779.1"/>
    <property type="match status" value="1"/>
</dbReference>
<feature type="binding site" evidence="5">
    <location>
        <position position="213"/>
    </location>
    <ligand>
        <name>L-ornithine</name>
        <dbReference type="ChEBI" id="CHEBI:46911"/>
    </ligand>
</feature>
<reference evidence="8" key="3">
    <citation type="submission" date="2017-01" db="EMBL/GenBank/DDBJ databases">
        <authorList>
            <person name="Mah S.A."/>
            <person name="Swanson W.J."/>
            <person name="Moy G.W."/>
            <person name="Vacquier V.D."/>
        </authorList>
    </citation>
    <scope>NUCLEOTIDE SEQUENCE</scope>
    <source>
        <strain evidence="8">AJ5</strain>
    </source>
</reference>
<feature type="binding site" evidence="5">
    <location>
        <position position="155"/>
    </location>
    <ligand>
        <name>L-ornithine</name>
        <dbReference type="ChEBI" id="CHEBI:46911"/>
    </ligand>
</feature>
<dbReference type="eggNOG" id="arCOG00912">
    <property type="taxonomic scope" value="Archaea"/>
</dbReference>
<evidence type="ECO:0000256" key="4">
    <source>
        <dbReference type="ARBA" id="ARBA00048772"/>
    </source>
</evidence>
<evidence type="ECO:0000313" key="9">
    <source>
        <dbReference type="EMBL" id="EMA33250.1"/>
    </source>
</evidence>
<keyword evidence="5" id="KW-0963">Cytoplasm</keyword>
<dbReference type="InterPro" id="IPR006131">
    <property type="entry name" value="Asp_carbamoyltransf_Asp/Orn-bd"/>
</dbReference>
<dbReference type="Gene3D" id="3.40.50.1370">
    <property type="entry name" value="Aspartate/ornithine carbamoyltransferase"/>
    <property type="match status" value="2"/>
</dbReference>
<dbReference type="STRING" id="358396.CHINAEXTREME_12100"/>
<dbReference type="GO" id="GO:0004585">
    <property type="term" value="F:ornithine carbamoyltransferase activity"/>
    <property type="evidence" value="ECO:0007669"/>
    <property type="project" value="UniProtKB-UniRule"/>
</dbReference>
<dbReference type="GO" id="GO:0005737">
    <property type="term" value="C:cytoplasm"/>
    <property type="evidence" value="ECO:0007669"/>
    <property type="project" value="UniProtKB-SubCell"/>
</dbReference>
<evidence type="ECO:0000256" key="1">
    <source>
        <dbReference type="ARBA" id="ARBA00007805"/>
    </source>
</evidence>
<dbReference type="PRINTS" id="PR00102">
    <property type="entry name" value="OTCASE"/>
</dbReference>
<dbReference type="Pfam" id="PF02729">
    <property type="entry name" value="OTCace_N"/>
    <property type="match status" value="1"/>
</dbReference>
<evidence type="ECO:0000256" key="2">
    <source>
        <dbReference type="ARBA" id="ARBA00013007"/>
    </source>
</evidence>
<dbReference type="PRINTS" id="PR00100">
    <property type="entry name" value="AOTCASE"/>
</dbReference>
<feature type="binding site" evidence="5">
    <location>
        <begin position="127"/>
        <end position="130"/>
    </location>
    <ligand>
        <name>carbamoyl phosphate</name>
        <dbReference type="ChEBI" id="CHEBI:58228"/>
    </ligand>
</feature>
<dbReference type="PATRIC" id="fig|358396.7.peg.1904"/>
<evidence type="ECO:0000259" key="7">
    <source>
        <dbReference type="Pfam" id="PF02729"/>
    </source>
</evidence>
<dbReference type="SUPFAM" id="SSF53671">
    <property type="entry name" value="Aspartate/ornithine carbamoyltransferase"/>
    <property type="match status" value="1"/>
</dbReference>
<evidence type="ECO:0000313" key="8">
    <source>
        <dbReference type="EMBL" id="APW98474.1"/>
    </source>
</evidence>
<feature type="domain" description="Aspartate/ornithine carbamoyltransferase carbamoyl-P binding" evidence="7">
    <location>
        <begin position="2"/>
        <end position="140"/>
    </location>
</feature>
<dbReference type="InterPro" id="IPR006132">
    <property type="entry name" value="Asp/Orn_carbamoyltranf_P-bd"/>
</dbReference>
<comment type="similarity">
    <text evidence="1 5">Belongs to the aspartate/ornithine carbamoyltransferase superfamily. OTCase family.</text>
</comment>
<dbReference type="GO" id="GO:0019240">
    <property type="term" value="P:citrulline biosynthetic process"/>
    <property type="evidence" value="ECO:0007669"/>
    <property type="project" value="TreeGrafter"/>
</dbReference>
<dbReference type="PANTHER" id="PTHR45753">
    <property type="entry name" value="ORNITHINE CARBAMOYLTRANSFERASE, MITOCHONDRIAL"/>
    <property type="match status" value="1"/>
</dbReference>
<keyword evidence="3 5" id="KW-0808">Transferase</keyword>
<name>M0LMJ6_NATLA</name>
<feature type="binding site" evidence="5">
    <location>
        <begin position="49"/>
        <end position="52"/>
    </location>
    <ligand>
        <name>carbamoyl phosphate</name>
        <dbReference type="ChEBI" id="CHEBI:58228"/>
    </ligand>
</feature>
<keyword evidence="10" id="KW-1185">Reference proteome</keyword>
<evidence type="ECO:0000313" key="10">
    <source>
        <dbReference type="Proteomes" id="UP000011555"/>
    </source>
</evidence>
<accession>M0LMJ6</accession>
<sequence>MQHLIDLNDVTTEEIEQLFELTDEMKENPDEFSAVMDNKTLVMLFAKPSTRTRLSFETGMTQLGGHGIFFEMGSSQLSRGEPISDVSQVMSRYEDAIMARLFDHEEMIELAENADVPVVNGLTDLLHPCQALTDLYTLHEKDRLDTIAFVGDGNNVAHSLMQASAKMDVDCRIATPEGMEPDEEIQERVSDADVTVTNDPYEAVDGATAVYSDVFVSMGEEDEREEKLAEFDGFQVDQDLMDAARDDAVFMHCLPAHRGEEVTAEVADGPQSVIFDQAENRMHVQKAILHTLVNE</sequence>
<dbReference type="EMBL" id="CP019285">
    <property type="protein sequence ID" value="APW98474.1"/>
    <property type="molecule type" value="Genomic_DNA"/>
</dbReference>
<feature type="binding site" evidence="5">
    <location>
        <begin position="217"/>
        <end position="218"/>
    </location>
    <ligand>
        <name>L-ornithine</name>
        <dbReference type="ChEBI" id="CHEBI:46911"/>
    </ligand>
</feature>
<dbReference type="GO" id="GO:0016597">
    <property type="term" value="F:amino acid binding"/>
    <property type="evidence" value="ECO:0007669"/>
    <property type="project" value="InterPro"/>
</dbReference>
<comment type="subcellular location">
    <subcellularLocation>
        <location evidence="5">Cytoplasm</location>
    </subcellularLocation>
</comment>
<feature type="binding site" evidence="5">
    <location>
        <position position="100"/>
    </location>
    <ligand>
        <name>carbamoyl phosphate</name>
        <dbReference type="ChEBI" id="CHEBI:58228"/>
    </ligand>
</feature>